<sequence length="384" mass="39969">MSSDPFLYFDDTNSGLVYSENQWFDNSEVAAALNLKGVYNDTLSSTTAAKATVKIDFIATQIAIIGATLALPGAKSDAGPVSSYVIDGSQNSAFLYQADVTNATDVTFFFSGTLSEGEHTLEIEVLDVTPETPFLLDAIALRQPEGVTTTTAIWVSTVFATPSSATSTPTDISGSVAHSGSSLPIGAIVGGVVGGVALLVAAAIAFYFLYWRKRHYGYHGFSRDALFDADMEKDHLTSSAVPPAEHAAQIEPFLAPTSTPQYSEYRDTPSASDQSSSAAGAPHTYPPPASGSVGGRSASSSASGSGRTLSVVNPETAAVALTPAQRKAQEAKQGSQPPNRPVQYHADSGVRFDGEGRPIESGGSGSQEAEAPPLADVPPEYSET</sequence>
<feature type="compositionally biased region" description="Low complexity" evidence="5">
    <location>
        <begin position="295"/>
        <end position="307"/>
    </location>
</feature>
<dbReference type="Gene3D" id="2.60.120.260">
    <property type="entry name" value="Galactose-binding domain-like"/>
    <property type="match status" value="1"/>
</dbReference>
<feature type="transmembrane region" description="Helical" evidence="6">
    <location>
        <begin position="185"/>
        <end position="210"/>
    </location>
</feature>
<organism evidence="7 8">
    <name type="scientific">Lentinus tigrinus ALCF2SS1-6</name>
    <dbReference type="NCBI Taxonomy" id="1328759"/>
    <lineage>
        <taxon>Eukaryota</taxon>
        <taxon>Fungi</taxon>
        <taxon>Dikarya</taxon>
        <taxon>Basidiomycota</taxon>
        <taxon>Agaricomycotina</taxon>
        <taxon>Agaricomycetes</taxon>
        <taxon>Polyporales</taxon>
        <taxon>Polyporaceae</taxon>
        <taxon>Lentinus</taxon>
    </lineage>
</organism>
<keyword evidence="2 6" id="KW-0812">Transmembrane</keyword>
<evidence type="ECO:0000313" key="8">
    <source>
        <dbReference type="Proteomes" id="UP000313359"/>
    </source>
</evidence>
<dbReference type="STRING" id="1328759.A0A5C2RXT2"/>
<evidence type="ECO:0000256" key="2">
    <source>
        <dbReference type="ARBA" id="ARBA00022692"/>
    </source>
</evidence>
<keyword evidence="4 6" id="KW-0472">Membrane</keyword>
<dbReference type="GO" id="GO:0071944">
    <property type="term" value="C:cell periphery"/>
    <property type="evidence" value="ECO:0007669"/>
    <property type="project" value="UniProtKB-ARBA"/>
</dbReference>
<dbReference type="PANTHER" id="PTHR15549">
    <property type="entry name" value="PAIRED IMMUNOGLOBULIN-LIKE TYPE 2 RECEPTOR"/>
    <property type="match status" value="1"/>
</dbReference>
<evidence type="ECO:0000256" key="1">
    <source>
        <dbReference type="ARBA" id="ARBA00004167"/>
    </source>
</evidence>
<dbReference type="GO" id="GO:0016020">
    <property type="term" value="C:membrane"/>
    <property type="evidence" value="ECO:0007669"/>
    <property type="project" value="UniProtKB-SubCell"/>
</dbReference>
<feature type="compositionally biased region" description="Basic and acidic residues" evidence="5">
    <location>
        <begin position="348"/>
        <end position="358"/>
    </location>
</feature>
<evidence type="ECO:0000256" key="6">
    <source>
        <dbReference type="SAM" id="Phobius"/>
    </source>
</evidence>
<dbReference type="Proteomes" id="UP000313359">
    <property type="component" value="Unassembled WGS sequence"/>
</dbReference>
<name>A0A5C2RXT2_9APHY</name>
<comment type="subcellular location">
    <subcellularLocation>
        <location evidence="1">Membrane</location>
        <topology evidence="1">Single-pass membrane protein</topology>
    </subcellularLocation>
</comment>
<keyword evidence="3 6" id="KW-1133">Transmembrane helix</keyword>
<dbReference type="AlphaFoldDB" id="A0A5C2RXT2"/>
<protein>
    <submittedName>
        <fullName evidence="7">Uncharacterized protein</fullName>
    </submittedName>
</protein>
<evidence type="ECO:0000313" key="7">
    <source>
        <dbReference type="EMBL" id="RPD55872.1"/>
    </source>
</evidence>
<reference evidence="7" key="1">
    <citation type="journal article" date="2018" name="Genome Biol. Evol.">
        <title>Genomics and development of Lentinus tigrinus, a white-rot wood-decaying mushroom with dimorphic fruiting bodies.</title>
        <authorList>
            <person name="Wu B."/>
            <person name="Xu Z."/>
            <person name="Knudson A."/>
            <person name="Carlson A."/>
            <person name="Chen N."/>
            <person name="Kovaka S."/>
            <person name="LaButti K."/>
            <person name="Lipzen A."/>
            <person name="Pennachio C."/>
            <person name="Riley R."/>
            <person name="Schakwitz W."/>
            <person name="Umezawa K."/>
            <person name="Ohm R.A."/>
            <person name="Grigoriev I.V."/>
            <person name="Nagy L.G."/>
            <person name="Gibbons J."/>
            <person name="Hibbett D."/>
        </authorList>
    </citation>
    <scope>NUCLEOTIDE SEQUENCE [LARGE SCALE GENOMIC DNA]</scope>
    <source>
        <strain evidence="7">ALCF2SS1-6</strain>
    </source>
</reference>
<dbReference type="EMBL" id="ML122292">
    <property type="protein sequence ID" value="RPD55872.1"/>
    <property type="molecule type" value="Genomic_DNA"/>
</dbReference>
<feature type="compositionally biased region" description="Low complexity" evidence="5">
    <location>
        <begin position="270"/>
        <end position="281"/>
    </location>
</feature>
<evidence type="ECO:0000256" key="4">
    <source>
        <dbReference type="ARBA" id="ARBA00023136"/>
    </source>
</evidence>
<dbReference type="PANTHER" id="PTHR15549:SF26">
    <property type="entry name" value="AXIAL BUDDING PATTERN PROTEIN 2-RELATED"/>
    <property type="match status" value="1"/>
</dbReference>
<keyword evidence="8" id="KW-1185">Reference proteome</keyword>
<proteinExistence type="predicted"/>
<dbReference type="OrthoDB" id="3265734at2759"/>
<dbReference type="InterPro" id="IPR051694">
    <property type="entry name" value="Immunoregulatory_rcpt-like"/>
</dbReference>
<evidence type="ECO:0000256" key="3">
    <source>
        <dbReference type="ARBA" id="ARBA00022989"/>
    </source>
</evidence>
<gene>
    <name evidence="7" type="ORF">L227DRAFT_656646</name>
</gene>
<accession>A0A5C2RXT2</accession>
<evidence type="ECO:0000256" key="5">
    <source>
        <dbReference type="SAM" id="MobiDB-lite"/>
    </source>
</evidence>
<feature type="region of interest" description="Disordered" evidence="5">
    <location>
        <begin position="258"/>
        <end position="384"/>
    </location>
</feature>